<dbReference type="PANTHER" id="PTHR30201">
    <property type="entry name" value="TRIPHOSPHORIBOSYL-DEPHOSPHO-COA SYNTHASE"/>
    <property type="match status" value="1"/>
</dbReference>
<sequence length="252" mass="26147">MSSQHLPRIDADGLADLAVAAFTREVFLTPKPGLPDCRTAQTPANSVFSSLVDVGARLHGPLRAAAQAGPDTGRLAAACRAAEKLLPPTASPHGFDLAARALCLLTAAWAQGAADPRDACMRAVALDERAGPSGGFRDLGTTEVALSAVREARARGLAEETAQLDALLTLMAAMDDERVVRDKGPLALRIVREDAAAVLAAGGAGMPEGRRRLAELDEQLTRYAICPATSGALHTVVLFLDSVDSRPLAVAG</sequence>
<dbReference type="PANTHER" id="PTHR30201:SF2">
    <property type="entry name" value="2-(5''-TRIPHOSPHORIBOSYL)-3'-DEPHOSPHOCOENZYME-A SYNTHASE"/>
    <property type="match status" value="1"/>
</dbReference>
<comment type="catalytic activity">
    <reaction evidence="1">
        <text>3'-dephospho-CoA + ATP = 2'-(5''-triphospho-alpha-D-ribosyl)-3'-dephospho-CoA + adenine</text>
        <dbReference type="Rhea" id="RHEA:15117"/>
        <dbReference type="ChEBI" id="CHEBI:16708"/>
        <dbReference type="ChEBI" id="CHEBI:30616"/>
        <dbReference type="ChEBI" id="CHEBI:57328"/>
        <dbReference type="ChEBI" id="CHEBI:61378"/>
        <dbReference type="EC" id="2.4.2.52"/>
    </reaction>
</comment>
<protein>
    <recommendedName>
        <fullName evidence="2">triphosphoribosyl-dephospho-CoA synthase</fullName>
        <ecNumber evidence="2">2.4.2.52</ecNumber>
    </recommendedName>
</protein>
<dbReference type="Gene3D" id="1.10.4200.10">
    <property type="entry name" value="Triphosphoribosyl-dephospho-CoA protein"/>
    <property type="match status" value="1"/>
</dbReference>
<keyword evidence="5" id="KW-0067">ATP-binding</keyword>
<dbReference type="EC" id="2.4.2.52" evidence="2"/>
<dbReference type="RefSeq" id="WP_265545729.1">
    <property type="nucleotide sequence ID" value="NZ_CP098740.1"/>
</dbReference>
<keyword evidence="3 6" id="KW-0808">Transferase</keyword>
<dbReference type="GO" id="GO:0046917">
    <property type="term" value="F:triphosphoribosyl-dephospho-CoA synthase activity"/>
    <property type="evidence" value="ECO:0007669"/>
    <property type="project" value="UniProtKB-EC"/>
</dbReference>
<accession>A0ABY6PYK2</accession>
<evidence type="ECO:0000256" key="4">
    <source>
        <dbReference type="ARBA" id="ARBA00022741"/>
    </source>
</evidence>
<dbReference type="InterPro" id="IPR002736">
    <property type="entry name" value="CitG"/>
</dbReference>
<dbReference type="GO" id="GO:0016757">
    <property type="term" value="F:glycosyltransferase activity"/>
    <property type="evidence" value="ECO:0007669"/>
    <property type="project" value="UniProtKB-KW"/>
</dbReference>
<dbReference type="Proteomes" id="UP001164963">
    <property type="component" value="Chromosome"/>
</dbReference>
<evidence type="ECO:0000256" key="3">
    <source>
        <dbReference type="ARBA" id="ARBA00022679"/>
    </source>
</evidence>
<evidence type="ECO:0000256" key="2">
    <source>
        <dbReference type="ARBA" id="ARBA00012074"/>
    </source>
</evidence>
<evidence type="ECO:0000313" key="6">
    <source>
        <dbReference type="EMBL" id="UZK57435.1"/>
    </source>
</evidence>
<gene>
    <name evidence="6" type="ORF">NEH16_28120</name>
</gene>
<evidence type="ECO:0000256" key="1">
    <source>
        <dbReference type="ARBA" id="ARBA00001210"/>
    </source>
</evidence>
<dbReference type="Pfam" id="PF01874">
    <property type="entry name" value="CitG"/>
    <property type="match status" value="1"/>
</dbReference>
<evidence type="ECO:0000256" key="5">
    <source>
        <dbReference type="ARBA" id="ARBA00022840"/>
    </source>
</evidence>
<keyword evidence="4" id="KW-0547">Nucleotide-binding</keyword>
<keyword evidence="7" id="KW-1185">Reference proteome</keyword>
<name>A0ABY6PYK2_9ACTN</name>
<evidence type="ECO:0000313" key="7">
    <source>
        <dbReference type="Proteomes" id="UP001164963"/>
    </source>
</evidence>
<organism evidence="6 7">
    <name type="scientific">Streptomyces drozdowiczii</name>
    <dbReference type="NCBI Taxonomy" id="202862"/>
    <lineage>
        <taxon>Bacteria</taxon>
        <taxon>Bacillati</taxon>
        <taxon>Actinomycetota</taxon>
        <taxon>Actinomycetes</taxon>
        <taxon>Kitasatosporales</taxon>
        <taxon>Streptomycetaceae</taxon>
        <taxon>Streptomyces</taxon>
    </lineage>
</organism>
<keyword evidence="6" id="KW-0328">Glycosyltransferase</keyword>
<proteinExistence type="predicted"/>
<dbReference type="EMBL" id="CP098740">
    <property type="protein sequence ID" value="UZK57435.1"/>
    <property type="molecule type" value="Genomic_DNA"/>
</dbReference>
<reference evidence="6" key="1">
    <citation type="journal article" date="2022" name="Front. Microbiol.">
        <title>Mirubactin C rescues the lethal effect of cell wall biosynthesis mutations in Bacillus subtilis.</title>
        <authorList>
            <person name="Kepplinger B."/>
            <person name="Wen X."/>
            <person name="Tyler A.R."/>
            <person name="Kim B.Y."/>
            <person name="Brown J."/>
            <person name="Banks P."/>
            <person name="Dashti Y."/>
            <person name="Mackenzie E.S."/>
            <person name="Wills C."/>
            <person name="Kawai Y."/>
            <person name="Waldron K.J."/>
            <person name="Allenby N.E.E."/>
            <person name="Wu L.J."/>
            <person name="Hall M.J."/>
            <person name="Errington J."/>
        </authorList>
    </citation>
    <scope>NUCLEOTIDE SEQUENCE</scope>
    <source>
        <strain evidence="6">MDA8-470</strain>
    </source>
</reference>